<dbReference type="SMART" id="SM00343">
    <property type="entry name" value="ZnF_C2HC"/>
    <property type="match status" value="1"/>
</dbReference>
<dbReference type="PROSITE" id="PS50158">
    <property type="entry name" value="ZF_CCHC"/>
    <property type="match status" value="1"/>
</dbReference>
<dbReference type="Pfam" id="PF00098">
    <property type="entry name" value="zf-CCHC"/>
    <property type="match status" value="1"/>
</dbReference>
<evidence type="ECO:0000256" key="1">
    <source>
        <dbReference type="PROSITE-ProRule" id="PRU00047"/>
    </source>
</evidence>
<keyword evidence="1" id="KW-0862">Zinc</keyword>
<feature type="compositionally biased region" description="Basic residues" evidence="2">
    <location>
        <begin position="402"/>
        <end position="416"/>
    </location>
</feature>
<evidence type="ECO:0000313" key="5">
    <source>
        <dbReference type="RefSeq" id="XP_022151716.1"/>
    </source>
</evidence>
<dbReference type="GO" id="GO:0003676">
    <property type="term" value="F:nucleic acid binding"/>
    <property type="evidence" value="ECO:0007669"/>
    <property type="project" value="InterPro"/>
</dbReference>
<sequence length="613" mass="70416">MVSSPYKTIDEDKVQKVGIREIKNIQHQLNYSNKILSEVSKAVERIENLVLPTVSKIPPVDPRQPIFQPNSFKIGPLKEDPSDLFAKINRRLSSLSLNKRDSSQKNEVAKSINVVATIPTITQASSSTILLVTMHTEVKNHYPRPSPPDMGWDDLRHDQRTYDESSIITWNIDGYSEAQMMNTFQEMMMAATAFSTKKPVLQTAQILISSLSGNLRSWWHNQLTDEDRTKILIATKAVVKQEGSNAMQIDEPDMVNQLIYAMTKNFIGSTQVYSDLNAEALLSLRCRKMSNYKWYKDTFLARLYTITTCGADIWKQKFVEGLPHYIAQKFYQTVVTNSTTNRIDWAELTIGDINATIQQICVNLCLENKHTAKVIKEPDYRKELGTFCKQYGLDDRSEEERKKKKKSSNKRLFSKSKSKDSELPRRKRKYYNRNKGKKDYSKNRPHKSSVTCYKCNRKGHYSSKCPLKDKINSLTIDEKTRRSLLYAIRSEEENSSSSESSTDNDEINLINEEDSDEETFFSQSDSSEEDGIIPCTGHCAGKCHGHINVINKDQEALFDLIDQLPDEDSKRMCLVKLRESLEAEALQKKPEVDVQDYFQNQRLPIGNIRSYRL</sequence>
<proteinExistence type="predicted"/>
<dbReference type="OrthoDB" id="1735266at2759"/>
<dbReference type="Proteomes" id="UP000504603">
    <property type="component" value="Unplaced"/>
</dbReference>
<dbReference type="KEGG" id="mcha:111019629"/>
<feature type="domain" description="CCHC-type" evidence="3">
    <location>
        <begin position="452"/>
        <end position="466"/>
    </location>
</feature>
<dbReference type="InterPro" id="IPR001878">
    <property type="entry name" value="Znf_CCHC"/>
</dbReference>
<feature type="compositionally biased region" description="Basic residues" evidence="2">
    <location>
        <begin position="425"/>
        <end position="436"/>
    </location>
</feature>
<name>A0A6J1DFI7_MOMCH</name>
<gene>
    <name evidence="5" type="primary">LOC111019629</name>
</gene>
<dbReference type="PANTHER" id="PTHR33054:SF9">
    <property type="entry name" value="CCHC-TYPE DOMAIN-CONTAINING PROTEIN"/>
    <property type="match status" value="1"/>
</dbReference>
<accession>A0A6J1DFI7</accession>
<evidence type="ECO:0000259" key="3">
    <source>
        <dbReference type="PROSITE" id="PS50158"/>
    </source>
</evidence>
<dbReference type="GeneID" id="111019629"/>
<organism evidence="4 5">
    <name type="scientific">Momordica charantia</name>
    <name type="common">Bitter gourd</name>
    <name type="synonym">Balsam pear</name>
    <dbReference type="NCBI Taxonomy" id="3673"/>
    <lineage>
        <taxon>Eukaryota</taxon>
        <taxon>Viridiplantae</taxon>
        <taxon>Streptophyta</taxon>
        <taxon>Embryophyta</taxon>
        <taxon>Tracheophyta</taxon>
        <taxon>Spermatophyta</taxon>
        <taxon>Magnoliopsida</taxon>
        <taxon>eudicotyledons</taxon>
        <taxon>Gunneridae</taxon>
        <taxon>Pentapetalae</taxon>
        <taxon>rosids</taxon>
        <taxon>fabids</taxon>
        <taxon>Cucurbitales</taxon>
        <taxon>Cucurbitaceae</taxon>
        <taxon>Momordiceae</taxon>
        <taxon>Momordica</taxon>
    </lineage>
</organism>
<keyword evidence="4" id="KW-1185">Reference proteome</keyword>
<dbReference type="SUPFAM" id="SSF57756">
    <property type="entry name" value="Retrovirus zinc finger-like domains"/>
    <property type="match status" value="1"/>
</dbReference>
<keyword evidence="1" id="KW-0863">Zinc-finger</keyword>
<dbReference type="RefSeq" id="XP_022151716.1">
    <property type="nucleotide sequence ID" value="XM_022296024.1"/>
</dbReference>
<dbReference type="Pfam" id="PF24925">
    <property type="entry name" value="DUF7746"/>
    <property type="match status" value="1"/>
</dbReference>
<evidence type="ECO:0000313" key="4">
    <source>
        <dbReference type="Proteomes" id="UP000504603"/>
    </source>
</evidence>
<dbReference type="AlphaFoldDB" id="A0A6J1DFI7"/>
<dbReference type="InterPro" id="IPR036875">
    <property type="entry name" value="Znf_CCHC_sf"/>
</dbReference>
<keyword evidence="1" id="KW-0479">Metal-binding</keyword>
<evidence type="ECO:0000256" key="2">
    <source>
        <dbReference type="SAM" id="MobiDB-lite"/>
    </source>
</evidence>
<dbReference type="GO" id="GO:0008270">
    <property type="term" value="F:zinc ion binding"/>
    <property type="evidence" value="ECO:0007669"/>
    <property type="project" value="UniProtKB-KW"/>
</dbReference>
<feature type="region of interest" description="Disordered" evidence="2">
    <location>
        <begin position="398"/>
        <end position="448"/>
    </location>
</feature>
<reference evidence="5" key="1">
    <citation type="submission" date="2025-08" db="UniProtKB">
        <authorList>
            <consortium name="RefSeq"/>
        </authorList>
    </citation>
    <scope>IDENTIFICATION</scope>
    <source>
        <strain evidence="5">OHB3-1</strain>
    </source>
</reference>
<protein>
    <submittedName>
        <fullName evidence="5">Uncharacterized protein LOC111019629</fullName>
    </submittedName>
</protein>
<dbReference type="PANTHER" id="PTHR33054">
    <property type="entry name" value="CCHC-TYPE DOMAIN-CONTAINING PROTEIN"/>
    <property type="match status" value="1"/>
</dbReference>
<dbReference type="Gene3D" id="4.10.60.10">
    <property type="entry name" value="Zinc finger, CCHC-type"/>
    <property type="match status" value="1"/>
</dbReference>
<dbReference type="InterPro" id="IPR056648">
    <property type="entry name" value="DUF7746"/>
</dbReference>